<comment type="caution">
    <text evidence="14">The sequence shown here is derived from an EMBL/GenBank/DDBJ whole genome shotgun (WGS) entry which is preliminary data.</text>
</comment>
<evidence type="ECO:0000256" key="11">
    <source>
        <dbReference type="ARBA" id="ARBA00023136"/>
    </source>
</evidence>
<keyword evidence="12" id="KW-0675">Receptor</keyword>
<comment type="similarity">
    <text evidence="2">Belongs to the Tom22 family.</text>
</comment>
<evidence type="ECO:0000256" key="13">
    <source>
        <dbReference type="SAM" id="Phobius"/>
    </source>
</evidence>
<dbReference type="CDD" id="cd22884">
    <property type="entry name" value="TOM22"/>
    <property type="match status" value="1"/>
</dbReference>
<dbReference type="Pfam" id="PF04281">
    <property type="entry name" value="Tom22"/>
    <property type="match status" value="1"/>
</dbReference>
<evidence type="ECO:0000256" key="8">
    <source>
        <dbReference type="ARBA" id="ARBA00022989"/>
    </source>
</evidence>
<accession>A0ABR1BLM8</accession>
<reference evidence="14 15" key="1">
    <citation type="submission" date="2023-08" db="EMBL/GenBank/DDBJ databases">
        <title>A Necator americanus chromosomal reference genome.</title>
        <authorList>
            <person name="Ilik V."/>
            <person name="Petrzelkova K.J."/>
            <person name="Pardy F."/>
            <person name="Fuh T."/>
            <person name="Niatou-Singa F.S."/>
            <person name="Gouil Q."/>
            <person name="Baker L."/>
            <person name="Ritchie M.E."/>
            <person name="Jex A.R."/>
            <person name="Gazzola D."/>
            <person name="Li H."/>
            <person name="Toshio Fujiwara R."/>
            <person name="Zhan B."/>
            <person name="Aroian R.V."/>
            <person name="Pafco B."/>
            <person name="Schwarz E.M."/>
        </authorList>
    </citation>
    <scope>NUCLEOTIDE SEQUENCE [LARGE SCALE GENOMIC DNA]</scope>
    <source>
        <strain evidence="14 15">Aroian</strain>
        <tissue evidence="14">Whole animal</tissue>
    </source>
</reference>
<dbReference type="InterPro" id="IPR005683">
    <property type="entry name" value="Tom22"/>
</dbReference>
<comment type="subcellular location">
    <subcellularLocation>
        <location evidence="1">Mitochondrion outer membrane</location>
        <topology evidence="1">Single-pass membrane protein</topology>
    </subcellularLocation>
</comment>
<keyword evidence="11 13" id="KW-0472">Membrane</keyword>
<evidence type="ECO:0000256" key="9">
    <source>
        <dbReference type="ARBA" id="ARBA00023010"/>
    </source>
</evidence>
<feature type="transmembrane region" description="Helical" evidence="13">
    <location>
        <begin position="61"/>
        <end position="78"/>
    </location>
</feature>
<evidence type="ECO:0000256" key="6">
    <source>
        <dbReference type="ARBA" id="ARBA00022787"/>
    </source>
</evidence>
<proteinExistence type="inferred from homology"/>
<gene>
    <name evidence="14" type="primary">Necator_chrI.g1313</name>
    <name evidence="14" type="ORF">RB195_005187</name>
</gene>
<name>A0ABR1BLM8_NECAM</name>
<dbReference type="PANTHER" id="PTHR12504:SF0">
    <property type="entry name" value="MITOCHONDRIAL IMPORT RECEPTOR SUBUNIT TOM22 HOMOLOG"/>
    <property type="match status" value="1"/>
</dbReference>
<evidence type="ECO:0000256" key="1">
    <source>
        <dbReference type="ARBA" id="ARBA00004572"/>
    </source>
</evidence>
<evidence type="ECO:0000313" key="15">
    <source>
        <dbReference type="Proteomes" id="UP001303046"/>
    </source>
</evidence>
<keyword evidence="9" id="KW-0811">Translocation</keyword>
<keyword evidence="15" id="KW-1185">Reference proteome</keyword>
<evidence type="ECO:0000256" key="7">
    <source>
        <dbReference type="ARBA" id="ARBA00022927"/>
    </source>
</evidence>
<keyword evidence="10" id="KW-0496">Mitochondrion</keyword>
<organism evidence="14 15">
    <name type="scientific">Necator americanus</name>
    <name type="common">Human hookworm</name>
    <dbReference type="NCBI Taxonomy" id="51031"/>
    <lineage>
        <taxon>Eukaryota</taxon>
        <taxon>Metazoa</taxon>
        <taxon>Ecdysozoa</taxon>
        <taxon>Nematoda</taxon>
        <taxon>Chromadorea</taxon>
        <taxon>Rhabditida</taxon>
        <taxon>Rhabditina</taxon>
        <taxon>Rhabditomorpha</taxon>
        <taxon>Strongyloidea</taxon>
        <taxon>Ancylostomatidae</taxon>
        <taxon>Bunostominae</taxon>
        <taxon>Necator</taxon>
    </lineage>
</organism>
<keyword evidence="5 13" id="KW-0812">Transmembrane</keyword>
<evidence type="ECO:0000256" key="4">
    <source>
        <dbReference type="ARBA" id="ARBA00022448"/>
    </source>
</evidence>
<keyword evidence="7" id="KW-0653">Protein transport</keyword>
<sequence>MALRRRDEFDDIPDDELEETLFERLEGLTEMVPASLRKAITSGASWSAWGVKSLWYVTRQAVWIGATTSLIMFLPYIIEKERSDLEKTQVAQQRQMLLGPSAALQAAKQH</sequence>
<evidence type="ECO:0000256" key="3">
    <source>
        <dbReference type="ARBA" id="ARBA00016229"/>
    </source>
</evidence>
<dbReference type="Proteomes" id="UP001303046">
    <property type="component" value="Unassembled WGS sequence"/>
</dbReference>
<evidence type="ECO:0000256" key="5">
    <source>
        <dbReference type="ARBA" id="ARBA00022692"/>
    </source>
</evidence>
<keyword evidence="8 13" id="KW-1133">Transmembrane helix</keyword>
<dbReference type="PANTHER" id="PTHR12504">
    <property type="entry name" value="MITOCHONDRIAL IMPORT RECEPTOR SUBUNIT TOM22"/>
    <property type="match status" value="1"/>
</dbReference>
<keyword evidence="6" id="KW-1000">Mitochondrion outer membrane</keyword>
<evidence type="ECO:0000256" key="12">
    <source>
        <dbReference type="ARBA" id="ARBA00023170"/>
    </source>
</evidence>
<protein>
    <recommendedName>
        <fullName evidence="3">Mitochondrial import receptor subunit TOM22 homolog</fullName>
    </recommendedName>
</protein>
<keyword evidence="4" id="KW-0813">Transport</keyword>
<dbReference type="EMBL" id="JAVFWL010000001">
    <property type="protein sequence ID" value="KAK6727341.1"/>
    <property type="molecule type" value="Genomic_DNA"/>
</dbReference>
<evidence type="ECO:0000256" key="10">
    <source>
        <dbReference type="ARBA" id="ARBA00023128"/>
    </source>
</evidence>
<evidence type="ECO:0000256" key="2">
    <source>
        <dbReference type="ARBA" id="ARBA00009874"/>
    </source>
</evidence>
<evidence type="ECO:0000313" key="14">
    <source>
        <dbReference type="EMBL" id="KAK6727341.1"/>
    </source>
</evidence>